<keyword evidence="5" id="KW-0091">Biomineralization</keyword>
<keyword evidence="4" id="KW-0272">Extracellular matrix</keyword>
<sequence>MGDRPSILYLVMHADFVMRMCVCVCVRAGMCAHVRDDGSFDPSLFFSKDNKADVILKYNADEARSLKAYGELPEYGEEKNAKLQLRCVLTPLKWYQNMLRYPRLPPQPPLPPIFPMQPLPPVLPDLPLEAWPATDKTKREEVSVMPLKSDVLSQDELRKKLYQTFTDRGILDTLKTQVRNQLIHELMDPALNGKMQSPSISVEESCLLIEASNFLVASHLQRCGYEYSLSVFFPESGLAKEKVFTMQNLLHLFKISPESSLYKSLVGFYETKIYTLCFSGFLIMFLKELAEFHQSKESRNMETQTSSTFPIEDSLVEKLQLIDNEFAGACLQHPKLESLEVKLNECKRKIEQQLRAEMNQELKYFKDTEIEKIKTEEKSKCEKELAEFRNELERAYQAKSETLISREKMALERIQKHQENETKEIYAQRQFLLKDIDLLRGREAELKQRIEAFELAQKLPEKNKCMTDGLTRREMTIKSLEETYDQKLKNKFLKYQLELKEDYITRTNRLIESERKNKEKAIHLQEELAALNCKKEELGHSVNRVKELELEMESVRAHCLALTKQNQMLSEKVKEMDNYSLLKEGKLELQAQNKLLKQQVEDMKSENMHLLNRIAQPSPEVLIFQKELKKAENAIASEHKEFETHKQALQKQLQSEIEHSTQLKAQILEYDASFKRLTVQVTNLKSQLKQTQIALENEVYCNQKHCLQNCSISTLLSTWAHEGNISGDFLKNPLRKEEATAGLVTSQISGYPNTSTEVSSPDSDLEFVASAKDRVRKLEQEAENLEKAFQNYHPRVRLCPAKSLVAVRSSPTLYLPGTLKNITAAAPERCVFVDNRVTSPQPPVNTCGGDKSVVSEVPSSMASTSRKSAVSRWLSSTLLPNARSHDSEMYLEGLSRSPVAAPCPDRKSQPSPAESKCSLPVHSLSSPPEQNACLHQRHPDLQDKSEFSNPDRLTFKDNEEFEPSFECVNQKPLGEWKEEDKLWEQQAKQQRQEEEQRQTKRQETLQREWGELEMLDRERKHSQQNIQWIEKPEDSQKMKRQQDMQKEEELVASKEQSQQDYRQKGHDMLLSIWLSSLIVRSSVIIPVSTSDIIF</sequence>
<dbReference type="Proteomes" id="UP000322234">
    <property type="component" value="Unassembled WGS sequence"/>
</dbReference>
<evidence type="ECO:0000313" key="8">
    <source>
        <dbReference type="EMBL" id="MXQ95134.1"/>
    </source>
</evidence>
<feature type="region of interest" description="Disordered" evidence="7">
    <location>
        <begin position="897"/>
        <end position="960"/>
    </location>
</feature>
<feature type="coiled-coil region" evidence="6">
    <location>
        <begin position="545"/>
        <end position="666"/>
    </location>
</feature>
<evidence type="ECO:0000256" key="4">
    <source>
        <dbReference type="ARBA" id="ARBA00022530"/>
    </source>
</evidence>
<accession>A0A6B0S436</accession>
<dbReference type="PROSITE" id="PS50896">
    <property type="entry name" value="LISH"/>
    <property type="match status" value="1"/>
</dbReference>
<comment type="subcellular location">
    <subcellularLocation>
        <location evidence="1">Secreted</location>
        <location evidence="1">Extracellular space</location>
        <location evidence="1">Extracellular matrix</location>
    </subcellularLocation>
</comment>
<evidence type="ECO:0000313" key="9">
    <source>
        <dbReference type="Proteomes" id="UP000322234"/>
    </source>
</evidence>
<evidence type="ECO:0000256" key="7">
    <source>
        <dbReference type="SAM" id="MobiDB-lite"/>
    </source>
</evidence>
<comment type="caution">
    <text evidence="8">The sequence shown here is derived from an EMBL/GenBank/DDBJ whole genome shotgun (WGS) entry which is preliminary data.</text>
</comment>
<proteinExistence type="inferred from homology"/>
<dbReference type="SMART" id="SM00818">
    <property type="entry name" value="Amelogenin"/>
    <property type="match status" value="1"/>
</dbReference>
<dbReference type="InterPro" id="IPR006594">
    <property type="entry name" value="LisH"/>
</dbReference>
<reference evidence="8" key="1">
    <citation type="submission" date="2019-10" db="EMBL/GenBank/DDBJ databases">
        <title>The sequence and de novo assembly of the wild yak genome.</title>
        <authorList>
            <person name="Liu Y."/>
        </authorList>
    </citation>
    <scope>NUCLEOTIDE SEQUENCE [LARGE SCALE GENOMIC DNA]</scope>
    <source>
        <strain evidence="8">WY2019</strain>
    </source>
</reference>
<evidence type="ECO:0000256" key="1">
    <source>
        <dbReference type="ARBA" id="ARBA00004498"/>
    </source>
</evidence>
<dbReference type="InterPro" id="IPR055289">
    <property type="entry name" value="OFD1"/>
</dbReference>
<keyword evidence="3" id="KW-0964">Secreted</keyword>
<keyword evidence="9" id="KW-1185">Reference proteome</keyword>
<evidence type="ECO:0000256" key="3">
    <source>
        <dbReference type="ARBA" id="ARBA00022525"/>
    </source>
</evidence>
<dbReference type="EMBL" id="VBQZ03000127">
    <property type="protein sequence ID" value="MXQ95134.1"/>
    <property type="molecule type" value="Genomic_DNA"/>
</dbReference>
<dbReference type="GO" id="GO:0031214">
    <property type="term" value="P:biomineral tissue development"/>
    <property type="evidence" value="ECO:0007669"/>
    <property type="project" value="UniProtKB-KW"/>
</dbReference>
<evidence type="ECO:0000256" key="6">
    <source>
        <dbReference type="SAM" id="Coils"/>
    </source>
</evidence>
<dbReference type="InterPro" id="IPR004116">
    <property type="entry name" value="Amelogenin"/>
</dbReference>
<dbReference type="AlphaFoldDB" id="A0A6B0S436"/>
<dbReference type="PRINTS" id="PR01757">
    <property type="entry name" value="AMELOGENIN"/>
</dbReference>
<dbReference type="InterPro" id="IPR012340">
    <property type="entry name" value="NA-bd_OB-fold"/>
</dbReference>
<dbReference type="GO" id="GO:0036064">
    <property type="term" value="C:ciliary basal body"/>
    <property type="evidence" value="ECO:0007669"/>
    <property type="project" value="TreeGrafter"/>
</dbReference>
<dbReference type="GO" id="GO:0005576">
    <property type="term" value="C:extracellular region"/>
    <property type="evidence" value="ECO:0007669"/>
    <property type="project" value="GOC"/>
</dbReference>
<name>A0A6B0S436_9CETA</name>
<feature type="region of interest" description="Disordered" evidence="7">
    <location>
        <begin position="980"/>
        <end position="1059"/>
    </location>
</feature>
<evidence type="ECO:0000256" key="2">
    <source>
        <dbReference type="ARBA" id="ARBA00010383"/>
    </source>
</evidence>
<gene>
    <name evidence="8" type="ORF">E5288_WYG018529</name>
</gene>
<dbReference type="PANTHER" id="PTHR39063">
    <property type="entry name" value="ORAL-FACIAL-DIGITAL SYNDROME 1 PROTEIN HOMOLOG"/>
    <property type="match status" value="1"/>
</dbReference>
<evidence type="ECO:0000256" key="5">
    <source>
        <dbReference type="ARBA" id="ARBA00022591"/>
    </source>
</evidence>
<dbReference type="PANTHER" id="PTHR39063:SF1">
    <property type="entry name" value="OFD1 CENTRIOLE AND CENTRIOLAR SATELLITE PROTEIN"/>
    <property type="match status" value="1"/>
</dbReference>
<dbReference type="SMART" id="SM00667">
    <property type="entry name" value="LisH"/>
    <property type="match status" value="1"/>
</dbReference>
<keyword evidence="6" id="KW-0175">Coiled coil</keyword>
<protein>
    <submittedName>
        <fullName evidence="8">Uncharacterized protein</fullName>
    </submittedName>
</protein>
<organism evidence="8 9">
    <name type="scientific">Bos mutus</name>
    <name type="common">wild yak</name>
    <dbReference type="NCBI Taxonomy" id="72004"/>
    <lineage>
        <taxon>Eukaryota</taxon>
        <taxon>Metazoa</taxon>
        <taxon>Chordata</taxon>
        <taxon>Craniata</taxon>
        <taxon>Vertebrata</taxon>
        <taxon>Euteleostomi</taxon>
        <taxon>Mammalia</taxon>
        <taxon>Eutheria</taxon>
        <taxon>Laurasiatheria</taxon>
        <taxon>Artiodactyla</taxon>
        <taxon>Ruminantia</taxon>
        <taxon>Pecora</taxon>
        <taxon>Bovidae</taxon>
        <taxon>Bovinae</taxon>
        <taxon>Bos</taxon>
    </lineage>
</organism>
<dbReference type="Pfam" id="PF02948">
    <property type="entry name" value="Amelogenin"/>
    <property type="match status" value="1"/>
</dbReference>
<dbReference type="GO" id="GO:0005813">
    <property type="term" value="C:centrosome"/>
    <property type="evidence" value="ECO:0007669"/>
    <property type="project" value="TreeGrafter"/>
</dbReference>
<dbReference type="Gene3D" id="2.40.50.140">
    <property type="entry name" value="Nucleic acid-binding proteins"/>
    <property type="match status" value="1"/>
</dbReference>
<feature type="compositionally biased region" description="Basic and acidic residues" evidence="7">
    <location>
        <begin position="937"/>
        <end position="946"/>
    </location>
</feature>
<feature type="compositionally biased region" description="Basic and acidic residues" evidence="7">
    <location>
        <begin position="1030"/>
        <end position="1052"/>
    </location>
</feature>
<dbReference type="GO" id="GO:0060287">
    <property type="term" value="P:epithelial cilium movement involved in determination of left/right asymmetry"/>
    <property type="evidence" value="ECO:0007669"/>
    <property type="project" value="TreeGrafter"/>
</dbReference>
<comment type="similarity">
    <text evidence="2">Belongs to the amelogenin family.</text>
</comment>
<feature type="compositionally biased region" description="Basic and acidic residues" evidence="7">
    <location>
        <begin position="990"/>
        <end position="1021"/>
    </location>
</feature>
<feature type="coiled-coil region" evidence="6">
    <location>
        <begin position="336"/>
        <end position="398"/>
    </location>
</feature>
<dbReference type="Pfam" id="PF16045">
    <property type="entry name" value="LisH_2"/>
    <property type="match status" value="1"/>
</dbReference>